<dbReference type="EMBL" id="DS268230">
    <property type="protein sequence ID" value="KMU72952.1"/>
    <property type="molecule type" value="Genomic_DNA"/>
</dbReference>
<protein>
    <submittedName>
        <fullName evidence="1">Uncharacterized protein</fullName>
    </submittedName>
</protein>
<reference evidence="2" key="1">
    <citation type="journal article" date="2010" name="Genome Res.">
        <title>Population genomic sequencing of Coccidioides fungi reveals recent hybridization and transposon control.</title>
        <authorList>
            <person name="Neafsey D.E."/>
            <person name="Barker B.M."/>
            <person name="Sharpton T.J."/>
            <person name="Stajich J.E."/>
            <person name="Park D.J."/>
            <person name="Whiston E."/>
            <person name="Hung C.-Y."/>
            <person name="McMahan C."/>
            <person name="White J."/>
            <person name="Sykes S."/>
            <person name="Heiman D."/>
            <person name="Young S."/>
            <person name="Zeng Q."/>
            <person name="Abouelleil A."/>
            <person name="Aftuck L."/>
            <person name="Bessette D."/>
            <person name="Brown A."/>
            <person name="FitzGerald M."/>
            <person name="Lui A."/>
            <person name="Macdonald J.P."/>
            <person name="Priest M."/>
            <person name="Orbach M.J."/>
            <person name="Galgiani J.N."/>
            <person name="Kirkland T.N."/>
            <person name="Cole G.T."/>
            <person name="Birren B.W."/>
            <person name="Henn M.R."/>
            <person name="Taylor J.W."/>
            <person name="Rounsley S.D."/>
        </authorList>
    </citation>
    <scope>NUCLEOTIDE SEQUENCE [LARGE SCALE GENOMIC DNA]</scope>
    <source>
        <strain evidence="2">RMSCC 3703</strain>
    </source>
</reference>
<evidence type="ECO:0000313" key="2">
    <source>
        <dbReference type="Proteomes" id="UP000054559"/>
    </source>
</evidence>
<gene>
    <name evidence="1" type="ORF">CISG_09966</name>
</gene>
<dbReference type="AlphaFoldDB" id="A0A0J8TH01"/>
<organism evidence="1 2">
    <name type="scientific">Coccidioides immitis RMSCC 3703</name>
    <dbReference type="NCBI Taxonomy" id="454286"/>
    <lineage>
        <taxon>Eukaryota</taxon>
        <taxon>Fungi</taxon>
        <taxon>Dikarya</taxon>
        <taxon>Ascomycota</taxon>
        <taxon>Pezizomycotina</taxon>
        <taxon>Eurotiomycetes</taxon>
        <taxon>Eurotiomycetidae</taxon>
        <taxon>Onygenales</taxon>
        <taxon>Onygenaceae</taxon>
        <taxon>Coccidioides</taxon>
    </lineage>
</organism>
<dbReference type="Proteomes" id="UP000054559">
    <property type="component" value="Unassembled WGS sequence"/>
</dbReference>
<dbReference type="STRING" id="454286.A0A0J8TH01"/>
<sequence length="121" mass="13561">MVILAVTSTLLMNTKNILPKNPCSIAAVASLLAGSRIVEDPQIIPQGAEWWDDKELVKRGVFVGWRFSIRWWVRRRQGPVADDGGDGNGVERERERYNGEGDGLLEEEKVFGIDVHDRESA</sequence>
<evidence type="ECO:0000313" key="1">
    <source>
        <dbReference type="EMBL" id="KMU72952.1"/>
    </source>
</evidence>
<name>A0A0J8TH01_COCIT</name>
<accession>A0A0J8TH01</accession>
<proteinExistence type="predicted"/>